<gene>
    <name evidence="6" type="ORF">AQPW35_22870</name>
</gene>
<dbReference type="CDD" id="cd06170">
    <property type="entry name" value="LuxR_C_like"/>
    <property type="match status" value="1"/>
</dbReference>
<dbReference type="CDD" id="cd17535">
    <property type="entry name" value="REC_NarL-like"/>
    <property type="match status" value="1"/>
</dbReference>
<dbReference type="InterPro" id="IPR058245">
    <property type="entry name" value="NreC/VraR/RcsB-like_REC"/>
</dbReference>
<dbReference type="RefSeq" id="WP_137732956.1">
    <property type="nucleotide sequence ID" value="NZ_BJCL01000005.1"/>
</dbReference>
<dbReference type="PROSITE" id="PS50110">
    <property type="entry name" value="RESPONSE_REGULATORY"/>
    <property type="match status" value="1"/>
</dbReference>
<dbReference type="InterPro" id="IPR011006">
    <property type="entry name" value="CheY-like_superfamily"/>
</dbReference>
<evidence type="ECO:0000256" key="1">
    <source>
        <dbReference type="ARBA" id="ARBA00022553"/>
    </source>
</evidence>
<organism evidence="6 7">
    <name type="scientific">Pseudaquabacterium pictum</name>
    <dbReference type="NCBI Taxonomy" id="2315236"/>
    <lineage>
        <taxon>Bacteria</taxon>
        <taxon>Pseudomonadati</taxon>
        <taxon>Pseudomonadota</taxon>
        <taxon>Betaproteobacteria</taxon>
        <taxon>Burkholderiales</taxon>
        <taxon>Sphaerotilaceae</taxon>
        <taxon>Pseudaquabacterium</taxon>
    </lineage>
</organism>
<dbReference type="InterPro" id="IPR000792">
    <property type="entry name" value="Tscrpt_reg_LuxR_C"/>
</dbReference>
<sequence>MTVHVMLVDDHAVVRAGYRRLLELEPDCVVSAECGDGDAAYALLQQRQPPPVDVIVLDLSMPGRSGFDLLRRIALRWPTLRRLVFSMHDSPAMVAQALAAGADGFVTKSSPPEVLVAALRRVAAGEQRVLSPDIADAPAQPAAQAPHLALSPREFQVLQGLLAGDALDVIAERLHLSAKTVSNHQTLIRQKLGVGNAVELLRYAQLHRLF</sequence>
<evidence type="ECO:0000259" key="5">
    <source>
        <dbReference type="PROSITE" id="PS50110"/>
    </source>
</evidence>
<dbReference type="EMBL" id="BJCL01000005">
    <property type="protein sequence ID" value="GCL63206.1"/>
    <property type="molecule type" value="Genomic_DNA"/>
</dbReference>
<dbReference type="Proteomes" id="UP000301751">
    <property type="component" value="Unassembled WGS sequence"/>
</dbReference>
<dbReference type="InterPro" id="IPR016032">
    <property type="entry name" value="Sig_transdc_resp-reg_C-effctor"/>
</dbReference>
<dbReference type="PANTHER" id="PTHR43214:SF43">
    <property type="entry name" value="TWO-COMPONENT RESPONSE REGULATOR"/>
    <property type="match status" value="1"/>
</dbReference>
<protein>
    <submittedName>
        <fullName evidence="6">DNA-binding response regulator</fullName>
    </submittedName>
</protein>
<dbReference type="InterPro" id="IPR039420">
    <property type="entry name" value="WalR-like"/>
</dbReference>
<evidence type="ECO:0000256" key="3">
    <source>
        <dbReference type="PROSITE-ProRule" id="PRU00169"/>
    </source>
</evidence>
<feature type="modified residue" description="4-aspartylphosphate" evidence="3">
    <location>
        <position position="58"/>
    </location>
</feature>
<keyword evidence="1 3" id="KW-0597">Phosphoprotein</keyword>
<dbReference type="SMART" id="SM00448">
    <property type="entry name" value="REC"/>
    <property type="match status" value="1"/>
</dbReference>
<dbReference type="Pfam" id="PF00072">
    <property type="entry name" value="Response_reg"/>
    <property type="match status" value="1"/>
</dbReference>
<feature type="domain" description="HTH luxR-type" evidence="4">
    <location>
        <begin position="143"/>
        <end position="208"/>
    </location>
</feature>
<dbReference type="PROSITE" id="PS50043">
    <property type="entry name" value="HTH_LUXR_2"/>
    <property type="match status" value="1"/>
</dbReference>
<reference evidence="7" key="1">
    <citation type="submission" date="2019-03" db="EMBL/GenBank/DDBJ databases">
        <title>Aquabacterium pictum sp.nov., the first bacteriochlorophyll a-containing freshwater bacterium in the genus Aquabacterium of the class Betaproteobacteria.</title>
        <authorList>
            <person name="Hirose S."/>
            <person name="Tank M."/>
            <person name="Hara E."/>
            <person name="Tamaki H."/>
            <person name="Takaichi S."/>
            <person name="Haruta S."/>
            <person name="Hanada S."/>
        </authorList>
    </citation>
    <scope>NUCLEOTIDE SEQUENCE [LARGE SCALE GENOMIC DNA]</scope>
    <source>
        <strain evidence="7">W35</strain>
    </source>
</reference>
<evidence type="ECO:0000313" key="6">
    <source>
        <dbReference type="EMBL" id="GCL63206.1"/>
    </source>
</evidence>
<dbReference type="Gene3D" id="3.40.50.2300">
    <property type="match status" value="1"/>
</dbReference>
<dbReference type="GO" id="GO:0000160">
    <property type="term" value="P:phosphorelay signal transduction system"/>
    <property type="evidence" value="ECO:0007669"/>
    <property type="project" value="InterPro"/>
</dbReference>
<feature type="domain" description="Response regulatory" evidence="5">
    <location>
        <begin position="4"/>
        <end position="123"/>
    </location>
</feature>
<dbReference type="SUPFAM" id="SSF52172">
    <property type="entry name" value="CheY-like"/>
    <property type="match status" value="1"/>
</dbReference>
<dbReference type="SUPFAM" id="SSF46894">
    <property type="entry name" value="C-terminal effector domain of the bipartite response regulators"/>
    <property type="match status" value="1"/>
</dbReference>
<dbReference type="OrthoDB" id="9816469at2"/>
<accession>A0A480AQD3</accession>
<dbReference type="Pfam" id="PF00196">
    <property type="entry name" value="GerE"/>
    <property type="match status" value="1"/>
</dbReference>
<dbReference type="PRINTS" id="PR00038">
    <property type="entry name" value="HTHLUXR"/>
</dbReference>
<dbReference type="InterPro" id="IPR001789">
    <property type="entry name" value="Sig_transdc_resp-reg_receiver"/>
</dbReference>
<comment type="caution">
    <text evidence="6">The sequence shown here is derived from an EMBL/GenBank/DDBJ whole genome shotgun (WGS) entry which is preliminary data.</text>
</comment>
<proteinExistence type="predicted"/>
<name>A0A480AQD3_9BURK</name>
<keyword evidence="7" id="KW-1185">Reference proteome</keyword>
<dbReference type="GO" id="GO:0003677">
    <property type="term" value="F:DNA binding"/>
    <property type="evidence" value="ECO:0007669"/>
    <property type="project" value="UniProtKB-KW"/>
</dbReference>
<evidence type="ECO:0000259" key="4">
    <source>
        <dbReference type="PROSITE" id="PS50043"/>
    </source>
</evidence>
<dbReference type="GO" id="GO:0006355">
    <property type="term" value="P:regulation of DNA-templated transcription"/>
    <property type="evidence" value="ECO:0007669"/>
    <property type="project" value="InterPro"/>
</dbReference>
<dbReference type="PANTHER" id="PTHR43214">
    <property type="entry name" value="TWO-COMPONENT RESPONSE REGULATOR"/>
    <property type="match status" value="1"/>
</dbReference>
<evidence type="ECO:0000256" key="2">
    <source>
        <dbReference type="ARBA" id="ARBA00023125"/>
    </source>
</evidence>
<keyword evidence="2 6" id="KW-0238">DNA-binding</keyword>
<evidence type="ECO:0000313" key="7">
    <source>
        <dbReference type="Proteomes" id="UP000301751"/>
    </source>
</evidence>
<dbReference type="AlphaFoldDB" id="A0A480AQD3"/>
<dbReference type="SMART" id="SM00421">
    <property type="entry name" value="HTH_LUXR"/>
    <property type="match status" value="1"/>
</dbReference>